<sequence length="646" mass="68991">MDDVIPEEEVPPWTQQITVRGLAVSVLLGVVFSIITHKLSLSIGVVPSLNVAAGLLGFLLVKSWMALVAKLGLVTKPFTQQENTVIQTCVVACYGIAVSGGFSTYLFGMSSRTFQVIGPGSPGNSAQDVKDPKLGWMTSFVLTCSFVGIFALVPLRKVMVIDYKLTYPSGTATAMLISSFHSNAGAHEARKQVACLGKSFAGSFAWSFLKWLVSGGTGSNCGFEHFPTLGLKAYANTFYFDFSATFVGTGMLCPSIVNFSALAGAILSWAILWPLIGARAGDWYPAGLEPTNFKGLYGYKVFIAIALILGDGLYNLLKIAVISLRAAMIHKAGGDDATVVPLLDLDRDKLTETFTMEGVPMWIAATGYVLLSLLSVLHIPTIIPALRWYHVLVCYLVAPVFGFCNAYGAGLTDWNLASSYGKMGLFVFGAWVGSSGGGVMAGLGACGLVVSIASNAADLMQDLKTGYLTQSSPRSMFVSQLLGTLLGCFIAPLTFWMFWKAFPDVGLPDGEYKAPTAIAYRQIAILGVQGLAALPAHCLEFCIAFFALALLLNAGRDCFSWRWLPIPVAMAIPFYIGAYFAVDMVVGSLVMILWERLRGKDEASAYGAAVASGLICGDGLWTIPSAVVALLKIKPPMCMTFLPTAT</sequence>
<feature type="transmembrane region" description="Helical" evidence="7">
    <location>
        <begin position="296"/>
        <end position="317"/>
    </location>
</feature>
<keyword evidence="6 7" id="KW-0472">Membrane</keyword>
<dbReference type="HOGENOM" id="CLU_015477_2_1_1"/>
<evidence type="ECO:0000256" key="7">
    <source>
        <dbReference type="SAM" id="Phobius"/>
    </source>
</evidence>
<dbReference type="InParanoid" id="D8TDB5"/>
<dbReference type="KEGG" id="smo:SELMODRAFT_137276"/>
<keyword evidence="3" id="KW-0813">Transport</keyword>
<comment type="similarity">
    <text evidence="2">Belongs to the YSL (TC 2.A.67.2) family.</text>
</comment>
<dbReference type="AlphaFoldDB" id="D8TDB5"/>
<feature type="transmembrane region" description="Helical" evidence="7">
    <location>
        <begin position="85"/>
        <end position="107"/>
    </location>
</feature>
<dbReference type="NCBIfam" id="TIGR00728">
    <property type="entry name" value="OPT_sfam"/>
    <property type="match status" value="1"/>
</dbReference>
<dbReference type="PANTHER" id="PTHR31645">
    <property type="entry name" value="OLIGOPEPTIDE TRANSPORTER YGL114W-RELATED"/>
    <property type="match status" value="1"/>
</dbReference>
<keyword evidence="9" id="KW-1185">Reference proteome</keyword>
<organism evidence="9">
    <name type="scientific">Selaginella moellendorffii</name>
    <name type="common">Spikemoss</name>
    <dbReference type="NCBI Taxonomy" id="88036"/>
    <lineage>
        <taxon>Eukaryota</taxon>
        <taxon>Viridiplantae</taxon>
        <taxon>Streptophyta</taxon>
        <taxon>Embryophyta</taxon>
        <taxon>Tracheophyta</taxon>
        <taxon>Lycopodiopsida</taxon>
        <taxon>Selaginellales</taxon>
        <taxon>Selaginellaceae</taxon>
        <taxon>Selaginella</taxon>
    </lineage>
</organism>
<dbReference type="InterPro" id="IPR045035">
    <property type="entry name" value="YSL-like"/>
</dbReference>
<feature type="transmembrane region" description="Helical" evidence="7">
    <location>
        <begin position="51"/>
        <end position="73"/>
    </location>
</feature>
<evidence type="ECO:0000256" key="1">
    <source>
        <dbReference type="ARBA" id="ARBA00004141"/>
    </source>
</evidence>
<dbReference type="Proteomes" id="UP000001514">
    <property type="component" value="Unassembled WGS sequence"/>
</dbReference>
<dbReference type="InterPro" id="IPR004813">
    <property type="entry name" value="OPT"/>
</dbReference>
<protein>
    <submittedName>
        <fullName evidence="8">Uncharacterized protein</fullName>
    </submittedName>
</protein>
<accession>D8TDB5</accession>
<dbReference type="Gramene" id="EFJ05348">
    <property type="protein sequence ID" value="EFJ05348"/>
    <property type="gene ID" value="SELMODRAFT_137276"/>
</dbReference>
<evidence type="ECO:0000313" key="8">
    <source>
        <dbReference type="EMBL" id="EFJ05348.1"/>
    </source>
</evidence>
<evidence type="ECO:0000256" key="3">
    <source>
        <dbReference type="ARBA" id="ARBA00022448"/>
    </source>
</evidence>
<reference evidence="8 9" key="1">
    <citation type="journal article" date="2011" name="Science">
        <title>The Selaginella genome identifies genetic changes associated with the evolution of vascular plants.</title>
        <authorList>
            <person name="Banks J.A."/>
            <person name="Nishiyama T."/>
            <person name="Hasebe M."/>
            <person name="Bowman J.L."/>
            <person name="Gribskov M."/>
            <person name="dePamphilis C."/>
            <person name="Albert V.A."/>
            <person name="Aono N."/>
            <person name="Aoyama T."/>
            <person name="Ambrose B.A."/>
            <person name="Ashton N.W."/>
            <person name="Axtell M.J."/>
            <person name="Barker E."/>
            <person name="Barker M.S."/>
            <person name="Bennetzen J.L."/>
            <person name="Bonawitz N.D."/>
            <person name="Chapple C."/>
            <person name="Cheng C."/>
            <person name="Correa L.G."/>
            <person name="Dacre M."/>
            <person name="DeBarry J."/>
            <person name="Dreyer I."/>
            <person name="Elias M."/>
            <person name="Engstrom E.M."/>
            <person name="Estelle M."/>
            <person name="Feng L."/>
            <person name="Finet C."/>
            <person name="Floyd S.K."/>
            <person name="Frommer W.B."/>
            <person name="Fujita T."/>
            <person name="Gramzow L."/>
            <person name="Gutensohn M."/>
            <person name="Harholt J."/>
            <person name="Hattori M."/>
            <person name="Heyl A."/>
            <person name="Hirai T."/>
            <person name="Hiwatashi Y."/>
            <person name="Ishikawa M."/>
            <person name="Iwata M."/>
            <person name="Karol K.G."/>
            <person name="Koehler B."/>
            <person name="Kolukisaoglu U."/>
            <person name="Kubo M."/>
            <person name="Kurata T."/>
            <person name="Lalonde S."/>
            <person name="Li K."/>
            <person name="Li Y."/>
            <person name="Litt A."/>
            <person name="Lyons E."/>
            <person name="Manning G."/>
            <person name="Maruyama T."/>
            <person name="Michael T.P."/>
            <person name="Mikami K."/>
            <person name="Miyazaki S."/>
            <person name="Morinaga S."/>
            <person name="Murata T."/>
            <person name="Mueller-Roeber B."/>
            <person name="Nelson D.R."/>
            <person name="Obara M."/>
            <person name="Oguri Y."/>
            <person name="Olmstead R.G."/>
            <person name="Onodera N."/>
            <person name="Petersen B.L."/>
            <person name="Pils B."/>
            <person name="Prigge M."/>
            <person name="Rensing S.A."/>
            <person name="Riano-Pachon D.M."/>
            <person name="Roberts A.W."/>
            <person name="Sato Y."/>
            <person name="Scheller H.V."/>
            <person name="Schulz B."/>
            <person name="Schulz C."/>
            <person name="Shakirov E.V."/>
            <person name="Shibagaki N."/>
            <person name="Shinohara N."/>
            <person name="Shippen D.E."/>
            <person name="Soerensen I."/>
            <person name="Sotooka R."/>
            <person name="Sugimoto N."/>
            <person name="Sugita M."/>
            <person name="Sumikawa N."/>
            <person name="Tanurdzic M."/>
            <person name="Theissen G."/>
            <person name="Ulvskov P."/>
            <person name="Wakazuki S."/>
            <person name="Weng J.K."/>
            <person name="Willats W.W."/>
            <person name="Wipf D."/>
            <person name="Wolf P.G."/>
            <person name="Yang L."/>
            <person name="Zimmer A.D."/>
            <person name="Zhu Q."/>
            <person name="Mitros T."/>
            <person name="Hellsten U."/>
            <person name="Loque D."/>
            <person name="Otillar R."/>
            <person name="Salamov A."/>
            <person name="Schmutz J."/>
            <person name="Shapiro H."/>
            <person name="Lindquist E."/>
            <person name="Lucas S."/>
            <person name="Rokhsar D."/>
            <person name="Grigoriev I.V."/>
        </authorList>
    </citation>
    <scope>NUCLEOTIDE SEQUENCE [LARGE SCALE GENOMIC DNA]</scope>
</reference>
<dbReference type="OMA" id="TYAGMIM"/>
<dbReference type="STRING" id="88036.D8TDB5"/>
<keyword evidence="4 7" id="KW-0812">Transmembrane</keyword>
<feature type="transmembrane region" description="Helical" evidence="7">
    <location>
        <begin position="439"/>
        <end position="457"/>
    </location>
</feature>
<proteinExistence type="inferred from homology"/>
<feature type="transmembrane region" description="Helical" evidence="7">
    <location>
        <begin position="572"/>
        <end position="594"/>
    </location>
</feature>
<evidence type="ECO:0000256" key="6">
    <source>
        <dbReference type="ARBA" id="ARBA00023136"/>
    </source>
</evidence>
<feature type="transmembrane region" description="Helical" evidence="7">
    <location>
        <begin position="388"/>
        <end position="407"/>
    </location>
</feature>
<feature type="transmembrane region" description="Helical" evidence="7">
    <location>
        <begin position="519"/>
        <end position="552"/>
    </location>
</feature>
<feature type="transmembrane region" description="Helical" evidence="7">
    <location>
        <begin position="21"/>
        <end position="39"/>
    </location>
</feature>
<evidence type="ECO:0000256" key="4">
    <source>
        <dbReference type="ARBA" id="ARBA00022692"/>
    </source>
</evidence>
<evidence type="ECO:0000313" key="9">
    <source>
        <dbReference type="Proteomes" id="UP000001514"/>
    </source>
</evidence>
<dbReference type="OrthoDB" id="627262at2759"/>
<evidence type="ECO:0000256" key="2">
    <source>
        <dbReference type="ARBA" id="ARBA00010276"/>
    </source>
</evidence>
<dbReference type="Pfam" id="PF03169">
    <property type="entry name" value="OPT"/>
    <property type="match status" value="1"/>
</dbReference>
<dbReference type="GO" id="GO:0035673">
    <property type="term" value="F:oligopeptide transmembrane transporter activity"/>
    <property type="evidence" value="ECO:0007669"/>
    <property type="project" value="InterPro"/>
</dbReference>
<feature type="transmembrane region" description="Helical" evidence="7">
    <location>
        <begin position="134"/>
        <end position="155"/>
    </location>
</feature>
<feature type="transmembrane region" description="Helical" evidence="7">
    <location>
        <begin position="256"/>
        <end position="276"/>
    </location>
</feature>
<keyword evidence="5 7" id="KW-1133">Transmembrane helix</keyword>
<name>D8TDB5_SELML</name>
<gene>
    <name evidence="8" type="ORF">SELMODRAFT_137276</name>
</gene>
<dbReference type="EMBL" id="GL377728">
    <property type="protein sequence ID" value="EFJ05348.1"/>
    <property type="molecule type" value="Genomic_DNA"/>
</dbReference>
<dbReference type="eggNOG" id="ENOG502QQ2H">
    <property type="taxonomic scope" value="Eukaryota"/>
</dbReference>
<feature type="transmembrane region" description="Helical" evidence="7">
    <location>
        <begin position="477"/>
        <end position="499"/>
    </location>
</feature>
<evidence type="ECO:0000256" key="5">
    <source>
        <dbReference type="ARBA" id="ARBA00022989"/>
    </source>
</evidence>
<comment type="subcellular location">
    <subcellularLocation>
        <location evidence="1">Membrane</location>
        <topology evidence="1">Multi-pass membrane protein</topology>
    </subcellularLocation>
</comment>
<dbReference type="PANTHER" id="PTHR31645:SF0">
    <property type="entry name" value="OLIGOPEPTIDE TRANSPORTER YGL114W-RELATED"/>
    <property type="match status" value="1"/>
</dbReference>
<dbReference type="GO" id="GO:0016020">
    <property type="term" value="C:membrane"/>
    <property type="evidence" value="ECO:0000318"/>
    <property type="project" value="GO_Central"/>
</dbReference>
<feature type="transmembrane region" description="Helical" evidence="7">
    <location>
        <begin position="606"/>
        <end position="631"/>
    </location>
</feature>